<dbReference type="AlphaFoldDB" id="A0A9Q3GZH8"/>
<sequence>MKGWNTKKDLRLLEEREEIIKENQEAVKAIENSWNMEDPSQIQIPQCREEEVPSSPKTIQQVQALQDKGNFIQGSQIIPDSF</sequence>
<dbReference type="Proteomes" id="UP000765509">
    <property type="component" value="Unassembled WGS sequence"/>
</dbReference>
<gene>
    <name evidence="1" type="ORF">O181_025037</name>
</gene>
<evidence type="ECO:0000313" key="2">
    <source>
        <dbReference type="Proteomes" id="UP000765509"/>
    </source>
</evidence>
<name>A0A9Q3GZH8_9BASI</name>
<accession>A0A9Q3GZH8</accession>
<keyword evidence="2" id="KW-1185">Reference proteome</keyword>
<protein>
    <submittedName>
        <fullName evidence="1">Uncharacterized protein</fullName>
    </submittedName>
</protein>
<dbReference type="EMBL" id="AVOT02008108">
    <property type="protein sequence ID" value="MBW0485322.1"/>
    <property type="molecule type" value="Genomic_DNA"/>
</dbReference>
<reference evidence="1" key="1">
    <citation type="submission" date="2021-03" db="EMBL/GenBank/DDBJ databases">
        <title>Draft genome sequence of rust myrtle Austropuccinia psidii MF-1, a brazilian biotype.</title>
        <authorList>
            <person name="Quecine M.C."/>
            <person name="Pachon D.M.R."/>
            <person name="Bonatelli M.L."/>
            <person name="Correr F.H."/>
            <person name="Franceschini L.M."/>
            <person name="Leite T.F."/>
            <person name="Margarido G.R.A."/>
            <person name="Almeida C.A."/>
            <person name="Ferrarezi J.A."/>
            <person name="Labate C.A."/>
        </authorList>
    </citation>
    <scope>NUCLEOTIDE SEQUENCE</scope>
    <source>
        <strain evidence="1">MF-1</strain>
    </source>
</reference>
<organism evidence="1 2">
    <name type="scientific">Austropuccinia psidii MF-1</name>
    <dbReference type="NCBI Taxonomy" id="1389203"/>
    <lineage>
        <taxon>Eukaryota</taxon>
        <taxon>Fungi</taxon>
        <taxon>Dikarya</taxon>
        <taxon>Basidiomycota</taxon>
        <taxon>Pucciniomycotina</taxon>
        <taxon>Pucciniomycetes</taxon>
        <taxon>Pucciniales</taxon>
        <taxon>Sphaerophragmiaceae</taxon>
        <taxon>Austropuccinia</taxon>
    </lineage>
</organism>
<proteinExistence type="predicted"/>
<evidence type="ECO:0000313" key="1">
    <source>
        <dbReference type="EMBL" id="MBW0485322.1"/>
    </source>
</evidence>
<comment type="caution">
    <text evidence="1">The sequence shown here is derived from an EMBL/GenBank/DDBJ whole genome shotgun (WGS) entry which is preliminary data.</text>
</comment>